<dbReference type="PRINTS" id="PR01576">
    <property type="entry name" value="PDEFORMYLASE"/>
</dbReference>
<evidence type="ECO:0000256" key="5">
    <source>
        <dbReference type="ARBA" id="ARBA00037114"/>
    </source>
</evidence>
<keyword evidence="2 7" id="KW-0479">Metal-binding</keyword>
<dbReference type="CDD" id="cd00487">
    <property type="entry name" value="Pep_deformylase"/>
    <property type="match status" value="1"/>
</dbReference>
<evidence type="ECO:0000256" key="7">
    <source>
        <dbReference type="RuleBase" id="RU362111"/>
    </source>
</evidence>
<evidence type="ECO:0000256" key="3">
    <source>
        <dbReference type="ARBA" id="ARBA00022801"/>
    </source>
</evidence>
<dbReference type="GO" id="GO:0006412">
    <property type="term" value="P:translation"/>
    <property type="evidence" value="ECO:0007669"/>
    <property type="project" value="UniProtKB-KW"/>
</dbReference>
<evidence type="ECO:0000313" key="8">
    <source>
        <dbReference type="Proteomes" id="UP000001554"/>
    </source>
</evidence>
<gene>
    <name evidence="9" type="primary">LOC118408874</name>
</gene>
<dbReference type="HAMAP" id="MF_00163">
    <property type="entry name" value="Pep_deformylase"/>
    <property type="match status" value="1"/>
</dbReference>
<dbReference type="Gene3D" id="3.90.45.10">
    <property type="entry name" value="Peptide deformylase"/>
    <property type="match status" value="1"/>
</dbReference>
<name>A0A9J7HUQ6_BRAFL</name>
<keyword evidence="4 7" id="KW-0648">Protein biosynthesis</keyword>
<dbReference type="PANTHER" id="PTHR10458">
    <property type="entry name" value="PEPTIDE DEFORMYLASE"/>
    <property type="match status" value="1"/>
</dbReference>
<dbReference type="GeneID" id="118408874"/>
<dbReference type="PANTHER" id="PTHR10458:SF2">
    <property type="entry name" value="PEPTIDE DEFORMYLASE, MITOCHONDRIAL"/>
    <property type="match status" value="1"/>
</dbReference>
<accession>A0A9J7HUQ6</accession>
<reference evidence="9" key="1">
    <citation type="submission" date="2025-08" db="UniProtKB">
        <authorList>
            <consortium name="RefSeq"/>
        </authorList>
    </citation>
    <scope>IDENTIFICATION</scope>
    <source>
        <strain evidence="9">S238N-H82</strain>
        <tissue evidence="9">Testes</tissue>
    </source>
</reference>
<dbReference type="KEGG" id="bfo:118408874"/>
<dbReference type="SUPFAM" id="SSF56420">
    <property type="entry name" value="Peptide deformylase"/>
    <property type="match status" value="1"/>
</dbReference>
<keyword evidence="8" id="KW-1185">Reference proteome</keyword>
<dbReference type="OMA" id="PSYEPIG"/>
<comment type="similarity">
    <text evidence="1 7">Belongs to the polypeptide deformylase family.</text>
</comment>
<dbReference type="Proteomes" id="UP000001554">
    <property type="component" value="Unplaced"/>
</dbReference>
<dbReference type="NCBIfam" id="NF001159">
    <property type="entry name" value="PRK00150.1-3"/>
    <property type="match status" value="1"/>
</dbReference>
<evidence type="ECO:0000256" key="4">
    <source>
        <dbReference type="ARBA" id="ARBA00022917"/>
    </source>
</evidence>
<dbReference type="AlphaFoldDB" id="A0A9J7HUQ6"/>
<dbReference type="InterPro" id="IPR023635">
    <property type="entry name" value="Peptide_deformylase"/>
</dbReference>
<dbReference type="FunFam" id="3.90.45.10:FF:000003">
    <property type="entry name" value="Peptide deformylase"/>
    <property type="match status" value="1"/>
</dbReference>
<dbReference type="Pfam" id="PF01327">
    <property type="entry name" value="Pep_deformylase"/>
    <property type="match status" value="1"/>
</dbReference>
<proteinExistence type="inferred from homology"/>
<dbReference type="GO" id="GO:0042586">
    <property type="term" value="F:peptide deformylase activity"/>
    <property type="evidence" value="ECO:0000318"/>
    <property type="project" value="GO_Central"/>
</dbReference>
<dbReference type="RefSeq" id="XP_035665628.1">
    <property type="nucleotide sequence ID" value="XM_035809735.1"/>
</dbReference>
<dbReference type="GO" id="GO:0046872">
    <property type="term" value="F:metal ion binding"/>
    <property type="evidence" value="ECO:0007669"/>
    <property type="project" value="UniProtKB-KW"/>
</dbReference>
<evidence type="ECO:0000256" key="1">
    <source>
        <dbReference type="ARBA" id="ARBA00010759"/>
    </source>
</evidence>
<sequence>MASTMIRTSASLRTLNLTRVFCTTACARAPTMWSITKNQASVTFTWLFGKLGRFSVMRRPSKPPHDFVVPVGNPILRGQALAVDNRNIKSKETQEVLDQLVKVMRKKGAVGLSAPQVGVGLQIIAVECTRKQLDLVPQEIRKIREMQEFPLKIFINPKLKVTDYSTVVFPEGCESLPGYQANVPRYYGVTITGLDREGKPVAWQVTGWPARILQHEVEHLRGDLYIDIMDSRTFIDSSWERKNF</sequence>
<evidence type="ECO:0000256" key="2">
    <source>
        <dbReference type="ARBA" id="ARBA00022723"/>
    </source>
</evidence>
<protein>
    <recommendedName>
        <fullName evidence="7">Peptide deformylase</fullName>
        <ecNumber evidence="7">3.5.1.88</ecNumber>
    </recommendedName>
</protein>
<dbReference type="OrthoDB" id="276063at2759"/>
<keyword evidence="3 7" id="KW-0378">Hydrolase</keyword>
<evidence type="ECO:0000313" key="9">
    <source>
        <dbReference type="RefSeq" id="XP_035665628.1"/>
    </source>
</evidence>
<dbReference type="InterPro" id="IPR036821">
    <property type="entry name" value="Peptide_deformylase_sf"/>
</dbReference>
<comment type="function">
    <text evidence="5 7">Removes the formyl group from the N-terminal Met of newly synthesized proteins.</text>
</comment>
<organism evidence="8 9">
    <name type="scientific">Branchiostoma floridae</name>
    <name type="common">Florida lancelet</name>
    <name type="synonym">Amphioxus</name>
    <dbReference type="NCBI Taxonomy" id="7739"/>
    <lineage>
        <taxon>Eukaryota</taxon>
        <taxon>Metazoa</taxon>
        <taxon>Chordata</taxon>
        <taxon>Cephalochordata</taxon>
        <taxon>Leptocardii</taxon>
        <taxon>Amphioxiformes</taxon>
        <taxon>Branchiostomatidae</taxon>
        <taxon>Branchiostoma</taxon>
    </lineage>
</organism>
<dbReference type="EC" id="3.5.1.88" evidence="7"/>
<evidence type="ECO:0000256" key="6">
    <source>
        <dbReference type="ARBA" id="ARBA00048875"/>
    </source>
</evidence>
<comment type="catalytic activity">
    <reaction evidence="6 7">
        <text>N-terminal N-formyl-L-methionyl-[peptide] + H2O = N-terminal L-methionyl-[peptide] + formate</text>
        <dbReference type="Rhea" id="RHEA:24420"/>
        <dbReference type="Rhea" id="RHEA-COMP:10639"/>
        <dbReference type="Rhea" id="RHEA-COMP:10640"/>
        <dbReference type="ChEBI" id="CHEBI:15377"/>
        <dbReference type="ChEBI" id="CHEBI:15740"/>
        <dbReference type="ChEBI" id="CHEBI:49298"/>
        <dbReference type="ChEBI" id="CHEBI:64731"/>
        <dbReference type="EC" id="3.5.1.88"/>
    </reaction>
</comment>
<dbReference type="GO" id="GO:0005739">
    <property type="term" value="C:mitochondrion"/>
    <property type="evidence" value="ECO:0000318"/>
    <property type="project" value="GO_Central"/>
</dbReference>